<dbReference type="GO" id="GO:0003777">
    <property type="term" value="F:microtubule motor activity"/>
    <property type="evidence" value="ECO:0007669"/>
    <property type="project" value="InterPro"/>
</dbReference>
<comment type="caution">
    <text evidence="2">The sequence shown here is derived from an EMBL/GenBank/DDBJ whole genome shotgun (WGS) entry which is preliminary data.</text>
</comment>
<dbReference type="PANTHER" id="PTHR47969">
    <property type="entry name" value="CHROMOSOME-ASSOCIATED KINESIN KIF4A-RELATED"/>
    <property type="match status" value="1"/>
</dbReference>
<evidence type="ECO:0000256" key="1">
    <source>
        <dbReference type="SAM" id="MobiDB-lite"/>
    </source>
</evidence>
<gene>
    <name evidence="2" type="ORF">GIB67_009730</name>
</gene>
<dbReference type="AlphaFoldDB" id="A0A7J7LB95"/>
<dbReference type="Gene3D" id="3.40.850.10">
    <property type="entry name" value="Kinesin motor domain"/>
    <property type="match status" value="1"/>
</dbReference>
<name>A0A7J7LB95_9MAGN</name>
<keyword evidence="3" id="KW-1185">Reference proteome</keyword>
<dbReference type="GO" id="GO:0007052">
    <property type="term" value="P:mitotic spindle organization"/>
    <property type="evidence" value="ECO:0007669"/>
    <property type="project" value="TreeGrafter"/>
</dbReference>
<evidence type="ECO:0000313" key="3">
    <source>
        <dbReference type="Proteomes" id="UP000541444"/>
    </source>
</evidence>
<accession>A0A7J7LB95</accession>
<feature type="region of interest" description="Disordered" evidence="1">
    <location>
        <begin position="1"/>
        <end position="20"/>
    </location>
</feature>
<proteinExistence type="predicted"/>
<dbReference type="OrthoDB" id="1725630at2759"/>
<dbReference type="InterPro" id="IPR027640">
    <property type="entry name" value="Kinesin-like_fam"/>
</dbReference>
<dbReference type="EMBL" id="JACGCM010002435">
    <property type="protein sequence ID" value="KAF6139883.1"/>
    <property type="molecule type" value="Genomic_DNA"/>
</dbReference>
<evidence type="ECO:0000313" key="2">
    <source>
        <dbReference type="EMBL" id="KAF6139883.1"/>
    </source>
</evidence>
<sequence length="254" mass="27937">MNEAGSSKKIRGGSGRHASKVSRHCNWGCRRTLNSQVCSRRLQQDHLLRQVCEGAYFQDVVAAKNDGGMDSKFEFTETGNVIFSGEEFEMIPSLCSEVLNSAKEEPDSSIPPVIDGLLRVHKRTVDSLDADLSNAPTPLFFLKGEGTTFLKLAIPSGTPIQIRETMNGGITLAGVTKPEVRSKEEMETNLSRGSLARATGITNMNSQSRAPNEIKELDESKSKKGLTEIYEESVQKKTGFVPNTEEDKLEKEIL</sequence>
<organism evidence="2 3">
    <name type="scientific">Kingdonia uniflora</name>
    <dbReference type="NCBI Taxonomy" id="39325"/>
    <lineage>
        <taxon>Eukaryota</taxon>
        <taxon>Viridiplantae</taxon>
        <taxon>Streptophyta</taxon>
        <taxon>Embryophyta</taxon>
        <taxon>Tracheophyta</taxon>
        <taxon>Spermatophyta</taxon>
        <taxon>Magnoliopsida</taxon>
        <taxon>Ranunculales</taxon>
        <taxon>Circaeasteraceae</taxon>
        <taxon>Kingdonia</taxon>
    </lineage>
</organism>
<dbReference type="Proteomes" id="UP000541444">
    <property type="component" value="Unassembled WGS sequence"/>
</dbReference>
<dbReference type="PANTHER" id="PTHR47969:SF6">
    <property type="entry name" value="KINESIN-LIKE PROTEIN KIN-4C"/>
    <property type="match status" value="1"/>
</dbReference>
<dbReference type="GO" id="GO:0051231">
    <property type="term" value="P:spindle elongation"/>
    <property type="evidence" value="ECO:0007669"/>
    <property type="project" value="TreeGrafter"/>
</dbReference>
<dbReference type="InterPro" id="IPR036961">
    <property type="entry name" value="Kinesin_motor_dom_sf"/>
</dbReference>
<reference evidence="2 3" key="1">
    <citation type="journal article" date="2020" name="IScience">
        <title>Genome Sequencing of the Endangered Kingdonia uniflora (Circaeasteraceae, Ranunculales) Reveals Potential Mechanisms of Evolutionary Specialization.</title>
        <authorList>
            <person name="Sun Y."/>
            <person name="Deng T."/>
            <person name="Zhang A."/>
            <person name="Moore M.J."/>
            <person name="Landis J.B."/>
            <person name="Lin N."/>
            <person name="Zhang H."/>
            <person name="Zhang X."/>
            <person name="Huang J."/>
            <person name="Zhang X."/>
            <person name="Sun H."/>
            <person name="Wang H."/>
        </authorList>
    </citation>
    <scope>NUCLEOTIDE SEQUENCE [LARGE SCALE GENOMIC DNA]</scope>
    <source>
        <strain evidence="2">TB1705</strain>
        <tissue evidence="2">Leaf</tissue>
    </source>
</reference>
<dbReference type="InterPro" id="IPR027417">
    <property type="entry name" value="P-loop_NTPase"/>
</dbReference>
<dbReference type="GO" id="GO:0007018">
    <property type="term" value="P:microtubule-based movement"/>
    <property type="evidence" value="ECO:0007669"/>
    <property type="project" value="InterPro"/>
</dbReference>
<protein>
    <submittedName>
        <fullName evidence="2">Uncharacterized protein</fullName>
    </submittedName>
</protein>
<dbReference type="GO" id="GO:0005875">
    <property type="term" value="C:microtubule associated complex"/>
    <property type="evidence" value="ECO:0007669"/>
    <property type="project" value="TreeGrafter"/>
</dbReference>
<dbReference type="SUPFAM" id="SSF52540">
    <property type="entry name" value="P-loop containing nucleoside triphosphate hydrolases"/>
    <property type="match status" value="1"/>
</dbReference>